<dbReference type="InterPro" id="IPR041468">
    <property type="entry name" value="HTH_ParB/Spo0J"/>
</dbReference>
<dbReference type="SMART" id="SM00470">
    <property type="entry name" value="ParB"/>
    <property type="match status" value="1"/>
</dbReference>
<dbReference type="Gene3D" id="3.90.1530.30">
    <property type="match status" value="1"/>
</dbReference>
<dbReference type="InterPro" id="IPR050336">
    <property type="entry name" value="Chromosome_partition/occlusion"/>
</dbReference>
<dbReference type="NCBIfam" id="TIGR00180">
    <property type="entry name" value="parB_part"/>
    <property type="match status" value="1"/>
</dbReference>
<evidence type="ECO:0000256" key="1">
    <source>
        <dbReference type="ARBA" id="ARBA00006295"/>
    </source>
</evidence>
<evidence type="ECO:0000256" key="4">
    <source>
        <dbReference type="ARBA" id="ARBA00025472"/>
    </source>
</evidence>
<dbReference type="Pfam" id="PF17762">
    <property type="entry name" value="HTH_ParB"/>
    <property type="match status" value="1"/>
</dbReference>
<dbReference type="InterPro" id="IPR004437">
    <property type="entry name" value="ParB/RepB/Spo0J"/>
</dbReference>
<keyword evidence="3" id="KW-0238">DNA-binding</keyword>
<dbReference type="FunFam" id="3.90.1530.30:FF:000001">
    <property type="entry name" value="Chromosome partitioning protein ParB"/>
    <property type="match status" value="1"/>
</dbReference>
<dbReference type="Pfam" id="PF02195">
    <property type="entry name" value="ParB_N"/>
    <property type="match status" value="1"/>
</dbReference>
<reference evidence="6 7" key="1">
    <citation type="submission" date="2023-08" db="EMBL/GenBank/DDBJ databases">
        <title>Pathogen: clinical or host-associated sample.</title>
        <authorList>
            <person name="Hergert J."/>
            <person name="Casey R."/>
            <person name="Wagner J."/>
            <person name="Young E.L."/>
            <person name="Oakeson K.F."/>
        </authorList>
    </citation>
    <scope>NUCLEOTIDE SEQUENCE [LARGE SCALE GENOMIC DNA]</scope>
    <source>
        <strain evidence="6 7">1760953</strain>
    </source>
</reference>
<keyword evidence="2" id="KW-0159">Chromosome partition</keyword>
<organism evidence="6 7">
    <name type="scientific">Shinella sumterensis</name>
    <dbReference type="NCBI Taxonomy" id="1967501"/>
    <lineage>
        <taxon>Bacteria</taxon>
        <taxon>Pseudomonadati</taxon>
        <taxon>Pseudomonadota</taxon>
        <taxon>Alphaproteobacteria</taxon>
        <taxon>Hyphomicrobiales</taxon>
        <taxon>Rhizobiaceae</taxon>
        <taxon>Shinella</taxon>
    </lineage>
</organism>
<dbReference type="AlphaFoldDB" id="A0AA50D695"/>
<dbReference type="GO" id="GO:0005694">
    <property type="term" value="C:chromosome"/>
    <property type="evidence" value="ECO:0007669"/>
    <property type="project" value="TreeGrafter"/>
</dbReference>
<evidence type="ECO:0000256" key="2">
    <source>
        <dbReference type="ARBA" id="ARBA00022829"/>
    </source>
</evidence>
<dbReference type="PANTHER" id="PTHR33375:SF1">
    <property type="entry name" value="CHROMOSOME-PARTITIONING PROTEIN PARB-RELATED"/>
    <property type="match status" value="1"/>
</dbReference>
<protein>
    <submittedName>
        <fullName evidence="6">ParB/RepB/Spo0J family partition protein</fullName>
    </submittedName>
</protein>
<dbReference type="CDD" id="cd16393">
    <property type="entry name" value="SPO0J_N"/>
    <property type="match status" value="1"/>
</dbReference>
<accession>A0AA50D695</accession>
<dbReference type="PANTHER" id="PTHR33375">
    <property type="entry name" value="CHROMOSOME-PARTITIONING PROTEIN PARB-RELATED"/>
    <property type="match status" value="1"/>
</dbReference>
<sequence length="296" mass="32658">MNEDNSKRRLGRGLAALIGEMDQIPAAEIGAAPSVNPDRLVPIEFVGRNPRNPRRYFDESELQDLASSIRQHGIVQPVVVRTTSDNRYEIIAGERRWRAAQLAGLTDIPVIIRDVDDRTALEIAIVENVQRSDLNPLEEAMGYELLIADHGYTQNDLGEIIGKSRSHVANSLRLLKLPDPVREMLASGTLSAGHARALVPTSDPVALARAIVAKGMSVRDAERLAQNDIKSQSDPNHGQAPRKDEKDADTLALERTLSDVLGLDVTVNHKGNGGHLKISYKTLEQLEEICRLLERR</sequence>
<dbReference type="GO" id="GO:0007059">
    <property type="term" value="P:chromosome segregation"/>
    <property type="evidence" value="ECO:0007669"/>
    <property type="project" value="UniProtKB-KW"/>
</dbReference>
<dbReference type="Proteomes" id="UP001234585">
    <property type="component" value="Chromosome"/>
</dbReference>
<proteinExistence type="inferred from homology"/>
<dbReference type="GO" id="GO:0003677">
    <property type="term" value="F:DNA binding"/>
    <property type="evidence" value="ECO:0007669"/>
    <property type="project" value="UniProtKB-KW"/>
</dbReference>
<name>A0AA50D695_9HYPH</name>
<evidence type="ECO:0000259" key="5">
    <source>
        <dbReference type="SMART" id="SM00470"/>
    </source>
</evidence>
<dbReference type="EMBL" id="CP132302">
    <property type="protein sequence ID" value="WLR97088.1"/>
    <property type="molecule type" value="Genomic_DNA"/>
</dbReference>
<keyword evidence="7" id="KW-1185">Reference proteome</keyword>
<feature type="domain" description="ParB-like N-terminal" evidence="5">
    <location>
        <begin position="39"/>
        <end position="129"/>
    </location>
</feature>
<comment type="similarity">
    <text evidence="1">Belongs to the ParB family.</text>
</comment>
<dbReference type="Gene3D" id="1.10.10.2830">
    <property type="match status" value="1"/>
</dbReference>
<gene>
    <name evidence="6" type="ORF">Q9313_15530</name>
</gene>
<dbReference type="GO" id="GO:0045881">
    <property type="term" value="P:positive regulation of sporulation resulting in formation of a cellular spore"/>
    <property type="evidence" value="ECO:0007669"/>
    <property type="project" value="TreeGrafter"/>
</dbReference>
<evidence type="ECO:0000313" key="6">
    <source>
        <dbReference type="EMBL" id="WLR97088.1"/>
    </source>
</evidence>
<dbReference type="FunFam" id="1.10.10.2830:FF:000001">
    <property type="entry name" value="Chromosome partitioning protein ParB"/>
    <property type="match status" value="1"/>
</dbReference>
<dbReference type="RefSeq" id="WP_134648514.1">
    <property type="nucleotide sequence ID" value="NZ_CP132302.1"/>
</dbReference>
<dbReference type="InterPro" id="IPR003115">
    <property type="entry name" value="ParB_N"/>
</dbReference>
<evidence type="ECO:0000313" key="7">
    <source>
        <dbReference type="Proteomes" id="UP001234585"/>
    </source>
</evidence>
<evidence type="ECO:0000256" key="3">
    <source>
        <dbReference type="ARBA" id="ARBA00023125"/>
    </source>
</evidence>
<dbReference type="Pfam" id="PF23552">
    <property type="entry name" value="ParB_C"/>
    <property type="match status" value="1"/>
</dbReference>
<comment type="function">
    <text evidence="4">Involved in chromosome partition. Localize to both poles of the predivisional cell following completion of DNA replication. Binds to the DNA origin of replication.</text>
</comment>
<dbReference type="SUPFAM" id="SSF110849">
    <property type="entry name" value="ParB/Sulfiredoxin"/>
    <property type="match status" value="1"/>
</dbReference>
<dbReference type="InterPro" id="IPR057240">
    <property type="entry name" value="ParB_dimer_C"/>
</dbReference>
<dbReference type="InterPro" id="IPR036086">
    <property type="entry name" value="ParB/Sulfiredoxin_sf"/>
</dbReference>